<feature type="repeat" description="TPR" evidence="3">
    <location>
        <begin position="64"/>
        <end position="97"/>
    </location>
</feature>
<keyword evidence="1" id="KW-0677">Repeat</keyword>
<dbReference type="Proteomes" id="UP001589628">
    <property type="component" value="Unassembled WGS sequence"/>
</dbReference>
<evidence type="ECO:0000313" key="5">
    <source>
        <dbReference type="Proteomes" id="UP001589628"/>
    </source>
</evidence>
<dbReference type="NCBIfam" id="TIGR02521">
    <property type="entry name" value="type_IV_pilW"/>
    <property type="match status" value="1"/>
</dbReference>
<accession>A0ABV5ZFX3</accession>
<organism evidence="4 5">
    <name type="scientific">Balneatrix alpica</name>
    <dbReference type="NCBI Taxonomy" id="75684"/>
    <lineage>
        <taxon>Bacteria</taxon>
        <taxon>Pseudomonadati</taxon>
        <taxon>Pseudomonadota</taxon>
        <taxon>Gammaproteobacteria</taxon>
        <taxon>Oceanospirillales</taxon>
        <taxon>Balneatrichaceae</taxon>
        <taxon>Balneatrix</taxon>
    </lineage>
</organism>
<sequence>MLLMVGCANQGAAVRSQASNQLSDEQSRALQAYLELGLGYLESGYPEQALRPLQRARQIAPTHPDVYNAWGMMFGVQGEYELAEQEFTQALERYPQDARLRNNYGAFLFTRGRIDEACAQVAISAKDPLYPQRAQAFENLGRCALMQGDLEQAKQHYNRAVKFSPLSARLWFALAQVDVKAEDFQQAVVHYNYFHRLVSQGYAAHTRDTLALGRLIAERTGNTAMMSELSSWAEKQTP</sequence>
<dbReference type="SMART" id="SM00028">
    <property type="entry name" value="TPR"/>
    <property type="match status" value="4"/>
</dbReference>
<gene>
    <name evidence="4" type="primary">pilW</name>
    <name evidence="4" type="ORF">ACFFLH_11690</name>
</gene>
<dbReference type="InterPro" id="IPR013360">
    <property type="entry name" value="Pilus_4_PilW"/>
</dbReference>
<dbReference type="Gene3D" id="1.25.40.10">
    <property type="entry name" value="Tetratricopeptide repeat domain"/>
    <property type="match status" value="1"/>
</dbReference>
<comment type="caution">
    <text evidence="4">The sequence shown here is derived from an EMBL/GenBank/DDBJ whole genome shotgun (WGS) entry which is preliminary data.</text>
</comment>
<evidence type="ECO:0000313" key="4">
    <source>
        <dbReference type="EMBL" id="MFB9887071.1"/>
    </source>
</evidence>
<dbReference type="EMBL" id="JBHLZN010000004">
    <property type="protein sequence ID" value="MFB9887071.1"/>
    <property type="molecule type" value="Genomic_DNA"/>
</dbReference>
<dbReference type="RefSeq" id="WP_051527913.1">
    <property type="nucleotide sequence ID" value="NZ_JBHLZN010000004.1"/>
</dbReference>
<dbReference type="PROSITE" id="PS50293">
    <property type="entry name" value="TPR_REGION"/>
    <property type="match status" value="1"/>
</dbReference>
<feature type="repeat" description="TPR" evidence="3">
    <location>
        <begin position="30"/>
        <end position="63"/>
    </location>
</feature>
<evidence type="ECO:0000256" key="3">
    <source>
        <dbReference type="PROSITE-ProRule" id="PRU00339"/>
    </source>
</evidence>
<keyword evidence="5" id="KW-1185">Reference proteome</keyword>
<evidence type="ECO:0000256" key="1">
    <source>
        <dbReference type="ARBA" id="ARBA00022737"/>
    </source>
</evidence>
<dbReference type="PANTHER" id="PTHR44858">
    <property type="entry name" value="TETRATRICOPEPTIDE REPEAT PROTEIN 6"/>
    <property type="match status" value="1"/>
</dbReference>
<protein>
    <submittedName>
        <fullName evidence="4">Type IV pilus biogenesis/stability protein PilW</fullName>
    </submittedName>
</protein>
<dbReference type="PANTHER" id="PTHR44858:SF1">
    <property type="entry name" value="UDP-N-ACETYLGLUCOSAMINE--PEPTIDE N-ACETYLGLUCOSAMINYLTRANSFERASE SPINDLY-RELATED"/>
    <property type="match status" value="1"/>
</dbReference>
<keyword evidence="2 3" id="KW-0802">TPR repeat</keyword>
<dbReference type="InterPro" id="IPR050498">
    <property type="entry name" value="Ycf3"/>
</dbReference>
<dbReference type="PROSITE" id="PS50005">
    <property type="entry name" value="TPR"/>
    <property type="match status" value="3"/>
</dbReference>
<feature type="repeat" description="TPR" evidence="3">
    <location>
        <begin position="134"/>
        <end position="167"/>
    </location>
</feature>
<dbReference type="Pfam" id="PF13424">
    <property type="entry name" value="TPR_12"/>
    <property type="match status" value="1"/>
</dbReference>
<proteinExistence type="predicted"/>
<reference evidence="4 5" key="1">
    <citation type="submission" date="2024-09" db="EMBL/GenBank/DDBJ databases">
        <authorList>
            <person name="Sun Q."/>
            <person name="Mori K."/>
        </authorList>
    </citation>
    <scope>NUCLEOTIDE SEQUENCE [LARGE SCALE GENOMIC DNA]</scope>
    <source>
        <strain evidence="4 5">ATCC 51285</strain>
    </source>
</reference>
<dbReference type="SUPFAM" id="SSF48452">
    <property type="entry name" value="TPR-like"/>
    <property type="match status" value="1"/>
</dbReference>
<evidence type="ECO:0000256" key="2">
    <source>
        <dbReference type="ARBA" id="ARBA00022803"/>
    </source>
</evidence>
<dbReference type="InterPro" id="IPR011990">
    <property type="entry name" value="TPR-like_helical_dom_sf"/>
</dbReference>
<dbReference type="InterPro" id="IPR019734">
    <property type="entry name" value="TPR_rpt"/>
</dbReference>
<name>A0ABV5ZFX3_9GAMM</name>